<evidence type="ECO:0000313" key="2">
    <source>
        <dbReference type="Proteomes" id="UP001151081"/>
    </source>
</evidence>
<sequence>MRALHLIGLRTATGKKVRLYPADTFPLFLPSWLVESDREILLAFYQQILAEDTLRRVEVEWYRSIVDADREYLRNLRERHGSDEYLVVVKVRRPDVDLNDVLAQPELQGFQHVAIASDFPVANESLGKLGEITRLVQTTAEEIYEEMVRELGLRSDGIELVEPLVQTLLNPILVIETYNALLDVHAENVASENQRDAIYRRILGRLLDTMPGGEVVGLVVLALRGENGFAAAIEEPERTNVLASLRGRMLVRDRQIIRWARFLSEEFVRELLRERVQRLAYPKARPARGARRVMKWLDLAAQPVAEDRLRADVSAIFGWLNEGQLGRARTELQALESRLDEPGLTMLTRTYYWLAVARMLELEGRWADAEPVFREALRLQEEAGVDAALRGVTLGALARSLRDSGRWSGAEPLFREALRLQGEGGATAITRGIILHEFACGLRDNGRWTEAEPLFRETLRLKEKGGDTATSRGSTLHHLARGLRDNGRWVEAEPMFQEALRLKREGAASPKSQAMTLRAYARGLRAHGRHEEAAQFEAEADLLDEAGTRVVETSAQATARDAAGSDESGGD</sequence>
<dbReference type="SMART" id="SM00028">
    <property type="entry name" value="TPR"/>
    <property type="match status" value="4"/>
</dbReference>
<dbReference type="Proteomes" id="UP001151081">
    <property type="component" value="Unassembled WGS sequence"/>
</dbReference>
<comment type="caution">
    <text evidence="1">The sequence shown here is derived from an EMBL/GenBank/DDBJ whole genome shotgun (WGS) entry which is preliminary data.</text>
</comment>
<dbReference type="PANTHER" id="PTHR46082:SF6">
    <property type="entry name" value="AAA+ ATPASE DOMAIN-CONTAINING PROTEIN-RELATED"/>
    <property type="match status" value="1"/>
</dbReference>
<dbReference type="InterPro" id="IPR053137">
    <property type="entry name" value="NLR-like"/>
</dbReference>
<dbReference type="InterPro" id="IPR011990">
    <property type="entry name" value="TPR-like_helical_dom_sf"/>
</dbReference>
<dbReference type="RefSeq" id="WP_272425726.1">
    <property type="nucleotide sequence ID" value="NZ_JAGTJJ010000020.1"/>
</dbReference>
<organism evidence="1 2">
    <name type="scientific">Polyangium jinanense</name>
    <dbReference type="NCBI Taxonomy" id="2829994"/>
    <lineage>
        <taxon>Bacteria</taxon>
        <taxon>Pseudomonadati</taxon>
        <taxon>Myxococcota</taxon>
        <taxon>Polyangia</taxon>
        <taxon>Polyangiales</taxon>
        <taxon>Polyangiaceae</taxon>
        <taxon>Polyangium</taxon>
    </lineage>
</organism>
<dbReference type="InterPro" id="IPR019734">
    <property type="entry name" value="TPR_rpt"/>
</dbReference>
<dbReference type="PANTHER" id="PTHR46082">
    <property type="entry name" value="ATP/GTP-BINDING PROTEIN-RELATED"/>
    <property type="match status" value="1"/>
</dbReference>
<proteinExistence type="predicted"/>
<accession>A0A9X4AVK3</accession>
<dbReference type="AlphaFoldDB" id="A0A9X4AVK3"/>
<evidence type="ECO:0000313" key="1">
    <source>
        <dbReference type="EMBL" id="MDC3984412.1"/>
    </source>
</evidence>
<dbReference type="Pfam" id="PF13424">
    <property type="entry name" value="TPR_12"/>
    <property type="match status" value="2"/>
</dbReference>
<gene>
    <name evidence="1" type="ORF">KEG57_28155</name>
</gene>
<dbReference type="Gene3D" id="1.25.40.10">
    <property type="entry name" value="Tetratricopeptide repeat domain"/>
    <property type="match status" value="1"/>
</dbReference>
<reference evidence="1 2" key="1">
    <citation type="submission" date="2021-04" db="EMBL/GenBank/DDBJ databases">
        <title>Genome analysis of Polyangium sp.</title>
        <authorList>
            <person name="Li Y."/>
            <person name="Wang J."/>
        </authorList>
    </citation>
    <scope>NUCLEOTIDE SEQUENCE [LARGE SCALE GENOMIC DNA]</scope>
    <source>
        <strain evidence="1 2">SDU14</strain>
    </source>
</reference>
<name>A0A9X4AVK3_9BACT</name>
<protein>
    <submittedName>
        <fullName evidence="1">Tetratricopeptide repeat protein</fullName>
    </submittedName>
</protein>
<keyword evidence="2" id="KW-1185">Reference proteome</keyword>
<dbReference type="EMBL" id="JAGTJJ010000020">
    <property type="protein sequence ID" value="MDC3984412.1"/>
    <property type="molecule type" value="Genomic_DNA"/>
</dbReference>
<dbReference type="SUPFAM" id="SSF48452">
    <property type="entry name" value="TPR-like"/>
    <property type="match status" value="1"/>
</dbReference>